<dbReference type="RefSeq" id="WP_175115156.1">
    <property type="nucleotide sequence ID" value="NZ_CADIKF010000080.1"/>
</dbReference>
<keyword evidence="3" id="KW-1185">Reference proteome</keyword>
<keyword evidence="1" id="KW-0732">Signal</keyword>
<evidence type="ECO:0000313" key="3">
    <source>
        <dbReference type="Proteomes" id="UP000494329"/>
    </source>
</evidence>
<organism evidence="2 3">
    <name type="scientific">Paraburkholderia solisilvae</name>
    <dbReference type="NCBI Taxonomy" id="624376"/>
    <lineage>
        <taxon>Bacteria</taxon>
        <taxon>Pseudomonadati</taxon>
        <taxon>Pseudomonadota</taxon>
        <taxon>Betaproteobacteria</taxon>
        <taxon>Burkholderiales</taxon>
        <taxon>Burkholderiaceae</taxon>
        <taxon>Paraburkholderia</taxon>
    </lineage>
</organism>
<proteinExistence type="predicted"/>
<reference evidence="2 3" key="1">
    <citation type="submission" date="2020-04" db="EMBL/GenBank/DDBJ databases">
        <authorList>
            <person name="De Canck E."/>
        </authorList>
    </citation>
    <scope>NUCLEOTIDE SEQUENCE [LARGE SCALE GENOMIC DNA]</scope>
    <source>
        <strain evidence="2 3">LMG 29739</strain>
    </source>
</reference>
<gene>
    <name evidence="2" type="ORF">LMG29739_06032</name>
</gene>
<protein>
    <recommendedName>
        <fullName evidence="4">Lipoprotein</fullName>
    </recommendedName>
</protein>
<evidence type="ECO:0000313" key="2">
    <source>
        <dbReference type="EMBL" id="CAB3771428.1"/>
    </source>
</evidence>
<dbReference type="AlphaFoldDB" id="A0A6J5EXV4"/>
<evidence type="ECO:0008006" key="4">
    <source>
        <dbReference type="Google" id="ProtNLM"/>
    </source>
</evidence>
<dbReference type="Proteomes" id="UP000494329">
    <property type="component" value="Unassembled WGS sequence"/>
</dbReference>
<name>A0A6J5EXV4_9BURK</name>
<feature type="signal peptide" evidence="1">
    <location>
        <begin position="1"/>
        <end position="18"/>
    </location>
</feature>
<accession>A0A6J5EXV4</accession>
<evidence type="ECO:0000256" key="1">
    <source>
        <dbReference type="SAM" id="SignalP"/>
    </source>
</evidence>
<feature type="chain" id="PRO_5026923576" description="Lipoprotein" evidence="1">
    <location>
        <begin position="19"/>
        <end position="97"/>
    </location>
</feature>
<dbReference type="EMBL" id="CADIKF010000080">
    <property type="protein sequence ID" value="CAB3771428.1"/>
    <property type="molecule type" value="Genomic_DNA"/>
</dbReference>
<sequence>MNTFQIVVRVAVSIGACAALGGCLSSTPVWDRNFGYAVTQIRQMQTLNPDASDNTDPVAGVDGRTADAAQTAYYKSFTAPTPPTNVFTIGVGAGTSN</sequence>